<feature type="region of interest" description="Disordered" evidence="1">
    <location>
        <begin position="242"/>
        <end position="269"/>
    </location>
</feature>
<organism evidence="3 4">
    <name type="scientific">Oryza sativa subsp. japonica</name>
    <name type="common">Rice</name>
    <dbReference type="NCBI Taxonomy" id="39947"/>
    <lineage>
        <taxon>Eukaryota</taxon>
        <taxon>Viridiplantae</taxon>
        <taxon>Streptophyta</taxon>
        <taxon>Embryophyta</taxon>
        <taxon>Tracheophyta</taxon>
        <taxon>Spermatophyta</taxon>
        <taxon>Magnoliopsida</taxon>
        <taxon>Liliopsida</taxon>
        <taxon>Poales</taxon>
        <taxon>Poaceae</taxon>
        <taxon>BOP clade</taxon>
        <taxon>Oryzoideae</taxon>
        <taxon>Oryzeae</taxon>
        <taxon>Oryzinae</taxon>
        <taxon>Oryza</taxon>
        <taxon>Oryza sativa</taxon>
    </lineage>
</organism>
<evidence type="ECO:0000259" key="2">
    <source>
        <dbReference type="Pfam" id="PF05754"/>
    </source>
</evidence>
<feature type="compositionally biased region" description="Basic and acidic residues" evidence="1">
    <location>
        <begin position="111"/>
        <end position="125"/>
    </location>
</feature>
<dbReference type="Pfam" id="PF05754">
    <property type="entry name" value="DUF834"/>
    <property type="match status" value="1"/>
</dbReference>
<protein>
    <recommendedName>
        <fullName evidence="2">DUF834 domain-containing protein</fullName>
    </recommendedName>
</protein>
<accession>Q6K8I0</accession>
<proteinExistence type="predicted"/>
<evidence type="ECO:0000256" key="1">
    <source>
        <dbReference type="SAM" id="MobiDB-lite"/>
    </source>
</evidence>
<reference evidence="4" key="2">
    <citation type="journal article" date="2008" name="Nucleic Acids Res.">
        <title>The rice annotation project database (RAP-DB): 2008 update.</title>
        <authorList>
            <consortium name="The rice annotation project (RAP)"/>
        </authorList>
    </citation>
    <scope>GENOME REANNOTATION</scope>
    <source>
        <strain evidence="4">cv. Nipponbare</strain>
    </source>
</reference>
<feature type="domain" description="DUF834" evidence="2">
    <location>
        <begin position="55"/>
        <end position="101"/>
    </location>
</feature>
<evidence type="ECO:0000313" key="4">
    <source>
        <dbReference type="Proteomes" id="UP000000763"/>
    </source>
</evidence>
<name>Q6K8I0_ORYSJ</name>
<dbReference type="AlphaFoldDB" id="Q6K8I0"/>
<gene>
    <name evidence="3" type="primary">OJ1057_F01.13</name>
</gene>
<sequence length="269" mass="28448">MAEAVRSGGLRRHRRWWSSGRWWKQSSGDGMDGWSGGRGVARCGEPEGGIGALEAVEGAAARFHGGDGIPTMEWGNRVDAEVGLGSVMPKVAAALATGNGGRSSPEVGGDGEQRGESGEKRRELGVEGGNGRGEHEGALYRARGGGIGPERGGNQPATWGREREMWEAATWPDFAGRVGENGADVGDDRVHARAGEAATWDADVGEVELNLAPKIGEKWGKMWRSWRGTGFTWFGCEGASGRAPDLAGRGRQPPTMAASAWEAEGRRRA</sequence>
<dbReference type="EMBL" id="AP004131">
    <property type="protein sequence ID" value="BAD19368.1"/>
    <property type="molecule type" value="Genomic_DNA"/>
</dbReference>
<dbReference type="InterPro" id="IPR008552">
    <property type="entry name" value="DUF834"/>
</dbReference>
<evidence type="ECO:0000313" key="3">
    <source>
        <dbReference type="EMBL" id="BAD19368.1"/>
    </source>
</evidence>
<reference evidence="4" key="1">
    <citation type="journal article" date="2005" name="Nature">
        <title>The map-based sequence of the rice genome.</title>
        <authorList>
            <consortium name="International rice genome sequencing project (IRGSP)"/>
            <person name="Matsumoto T."/>
            <person name="Wu J."/>
            <person name="Kanamori H."/>
            <person name="Katayose Y."/>
            <person name="Fujisawa M."/>
            <person name="Namiki N."/>
            <person name="Mizuno H."/>
            <person name="Yamamoto K."/>
            <person name="Antonio B.A."/>
            <person name="Baba T."/>
            <person name="Sakata K."/>
            <person name="Nagamura Y."/>
            <person name="Aoki H."/>
            <person name="Arikawa K."/>
            <person name="Arita K."/>
            <person name="Bito T."/>
            <person name="Chiden Y."/>
            <person name="Fujitsuka N."/>
            <person name="Fukunaka R."/>
            <person name="Hamada M."/>
            <person name="Harada C."/>
            <person name="Hayashi A."/>
            <person name="Hijishita S."/>
            <person name="Honda M."/>
            <person name="Hosokawa S."/>
            <person name="Ichikawa Y."/>
            <person name="Idonuma A."/>
            <person name="Iijima M."/>
            <person name="Ikeda M."/>
            <person name="Ikeno M."/>
            <person name="Ito K."/>
            <person name="Ito S."/>
            <person name="Ito T."/>
            <person name="Ito Y."/>
            <person name="Ito Y."/>
            <person name="Iwabuchi A."/>
            <person name="Kamiya K."/>
            <person name="Karasawa W."/>
            <person name="Kurita K."/>
            <person name="Katagiri S."/>
            <person name="Kikuta A."/>
            <person name="Kobayashi H."/>
            <person name="Kobayashi N."/>
            <person name="Machita K."/>
            <person name="Maehara T."/>
            <person name="Masukawa M."/>
            <person name="Mizubayashi T."/>
            <person name="Mukai Y."/>
            <person name="Nagasaki H."/>
            <person name="Nagata Y."/>
            <person name="Naito S."/>
            <person name="Nakashima M."/>
            <person name="Nakama Y."/>
            <person name="Nakamichi Y."/>
            <person name="Nakamura M."/>
            <person name="Meguro A."/>
            <person name="Negishi M."/>
            <person name="Ohta I."/>
            <person name="Ohta T."/>
            <person name="Okamoto M."/>
            <person name="Ono N."/>
            <person name="Saji S."/>
            <person name="Sakaguchi M."/>
            <person name="Sakai K."/>
            <person name="Shibata M."/>
            <person name="Shimokawa T."/>
            <person name="Song J."/>
            <person name="Takazaki Y."/>
            <person name="Terasawa K."/>
            <person name="Tsugane M."/>
            <person name="Tsuji K."/>
            <person name="Ueda S."/>
            <person name="Waki K."/>
            <person name="Yamagata H."/>
            <person name="Yamamoto M."/>
            <person name="Yamamoto S."/>
            <person name="Yamane H."/>
            <person name="Yoshiki S."/>
            <person name="Yoshihara R."/>
            <person name="Yukawa K."/>
            <person name="Zhong H."/>
            <person name="Yano M."/>
            <person name="Yuan Q."/>
            <person name="Ouyang S."/>
            <person name="Liu J."/>
            <person name="Jones K.M."/>
            <person name="Gansberger K."/>
            <person name="Moffat K."/>
            <person name="Hill J."/>
            <person name="Bera J."/>
            <person name="Fadrosh D."/>
            <person name="Jin S."/>
            <person name="Johri S."/>
            <person name="Kim M."/>
            <person name="Overton L."/>
            <person name="Reardon M."/>
            <person name="Tsitrin T."/>
            <person name="Vuong H."/>
            <person name="Weaver B."/>
            <person name="Ciecko A."/>
            <person name="Tallon L."/>
            <person name="Jackson J."/>
            <person name="Pai G."/>
            <person name="Aken S.V."/>
            <person name="Utterback T."/>
            <person name="Reidmuller S."/>
            <person name="Feldblyum T."/>
            <person name="Hsiao J."/>
            <person name="Zismann V."/>
            <person name="Iobst S."/>
            <person name="de Vazeille A.R."/>
            <person name="Buell C.R."/>
            <person name="Ying K."/>
            <person name="Li Y."/>
            <person name="Lu T."/>
            <person name="Huang Y."/>
            <person name="Zhao Q."/>
            <person name="Feng Q."/>
            <person name="Zhang L."/>
            <person name="Zhu J."/>
            <person name="Weng Q."/>
            <person name="Mu J."/>
            <person name="Lu Y."/>
            <person name="Fan D."/>
            <person name="Liu Y."/>
            <person name="Guan J."/>
            <person name="Zhang Y."/>
            <person name="Yu S."/>
            <person name="Liu X."/>
            <person name="Zhang Y."/>
            <person name="Hong G."/>
            <person name="Han B."/>
            <person name="Choisne N."/>
            <person name="Demange N."/>
            <person name="Orjeda G."/>
            <person name="Samain S."/>
            <person name="Cattolico L."/>
            <person name="Pelletier E."/>
            <person name="Couloux A."/>
            <person name="Segurens B."/>
            <person name="Wincker P."/>
            <person name="D'Hont A."/>
            <person name="Scarpelli C."/>
            <person name="Weissenbach J."/>
            <person name="Salanoubat M."/>
            <person name="Quetier F."/>
            <person name="Yu Y."/>
            <person name="Kim H.R."/>
            <person name="Rambo T."/>
            <person name="Currie J."/>
            <person name="Collura K."/>
            <person name="Luo M."/>
            <person name="Yang T."/>
            <person name="Ammiraju J.S.S."/>
            <person name="Engler F."/>
            <person name="Soderlund C."/>
            <person name="Wing R.A."/>
            <person name="Palmer L.E."/>
            <person name="de la Bastide M."/>
            <person name="Spiegel L."/>
            <person name="Nascimento L."/>
            <person name="Zutavern T."/>
            <person name="O'Shaughnessy A."/>
            <person name="Dike S."/>
            <person name="Dedhia N."/>
            <person name="Preston R."/>
            <person name="Balija V."/>
            <person name="McCombie W.R."/>
            <person name="Chow T."/>
            <person name="Chen H."/>
            <person name="Chung M."/>
            <person name="Chen C."/>
            <person name="Shaw J."/>
            <person name="Wu H."/>
            <person name="Hsiao K."/>
            <person name="Chao Y."/>
            <person name="Chu M."/>
            <person name="Cheng C."/>
            <person name="Hour A."/>
            <person name="Lee P."/>
            <person name="Lin S."/>
            <person name="Lin Y."/>
            <person name="Liou J."/>
            <person name="Liu S."/>
            <person name="Hsing Y."/>
            <person name="Raghuvanshi S."/>
            <person name="Mohanty A."/>
            <person name="Bharti A.K."/>
            <person name="Gaur A."/>
            <person name="Gupta V."/>
            <person name="Kumar D."/>
            <person name="Ravi V."/>
            <person name="Vij S."/>
            <person name="Kapur A."/>
            <person name="Khurana P."/>
            <person name="Khurana P."/>
            <person name="Khurana J.P."/>
            <person name="Tyagi A.K."/>
            <person name="Gaikwad K."/>
            <person name="Singh A."/>
            <person name="Dalal V."/>
            <person name="Srivastava S."/>
            <person name="Dixit A."/>
            <person name="Pal A.K."/>
            <person name="Ghazi I.A."/>
            <person name="Yadav M."/>
            <person name="Pandit A."/>
            <person name="Bhargava A."/>
            <person name="Sureshbabu K."/>
            <person name="Batra K."/>
            <person name="Sharma T.R."/>
            <person name="Mohapatra T."/>
            <person name="Singh N.K."/>
            <person name="Messing J."/>
            <person name="Nelson A.B."/>
            <person name="Fuks G."/>
            <person name="Kavchok S."/>
            <person name="Keizer G."/>
            <person name="Linton E."/>
            <person name="Llaca V."/>
            <person name="Song R."/>
            <person name="Tanyolac B."/>
            <person name="Young S."/>
            <person name="Ho-Il K."/>
            <person name="Hahn J.H."/>
            <person name="Sangsakoo G."/>
            <person name="Vanavichit A."/>
            <person name="de Mattos Luiz.A.T."/>
            <person name="Zimmer P.D."/>
            <person name="Malone G."/>
            <person name="Dellagostin O."/>
            <person name="de Oliveira A.C."/>
            <person name="Bevan M."/>
            <person name="Bancroft I."/>
            <person name="Minx P."/>
            <person name="Cordum H."/>
            <person name="Wilson R."/>
            <person name="Cheng Z."/>
            <person name="Jin W."/>
            <person name="Jiang J."/>
            <person name="Leong S.A."/>
            <person name="Iwama H."/>
            <person name="Gojobori T."/>
            <person name="Itoh T."/>
            <person name="Niimura Y."/>
            <person name="Fujii Y."/>
            <person name="Habara T."/>
            <person name="Sakai H."/>
            <person name="Sato Y."/>
            <person name="Wilson G."/>
            <person name="Kumar K."/>
            <person name="McCouch S."/>
            <person name="Juretic N."/>
            <person name="Hoen D."/>
            <person name="Wright S."/>
            <person name="Bruskiewich R."/>
            <person name="Bureau T."/>
            <person name="Miyao A."/>
            <person name="Hirochika H."/>
            <person name="Nishikawa T."/>
            <person name="Kadowaki K."/>
            <person name="Sugiura M."/>
            <person name="Burr B."/>
            <person name="Sasaki T."/>
        </authorList>
    </citation>
    <scope>NUCLEOTIDE SEQUENCE [LARGE SCALE GENOMIC DNA]</scope>
    <source>
        <strain evidence="4">cv. Nipponbare</strain>
    </source>
</reference>
<dbReference type="Proteomes" id="UP000000763">
    <property type="component" value="Chromosome 2"/>
</dbReference>
<feature type="region of interest" description="Disordered" evidence="1">
    <location>
        <begin position="96"/>
        <end position="136"/>
    </location>
</feature>